<name>A0A835LZI2_9MAGN</name>
<sequence length="110" mass="12994">MPRVSVEKLRLGLEFFLKGIGFERDVLLRMPRLLMYSMEKRVIPRYFVLEILKSKKLLKRNTSFVNVIQLSEDEFLDKYISKYRDNAEELLIAYKGGLANVDTSEESDRE</sequence>
<dbReference type="Pfam" id="PF02536">
    <property type="entry name" value="mTERF"/>
    <property type="match status" value="1"/>
</dbReference>
<comment type="similarity">
    <text evidence="1">Belongs to the mTERF family.</text>
</comment>
<evidence type="ECO:0000256" key="1">
    <source>
        <dbReference type="ARBA" id="ARBA00007692"/>
    </source>
</evidence>
<dbReference type="GO" id="GO:0003676">
    <property type="term" value="F:nucleic acid binding"/>
    <property type="evidence" value="ECO:0007669"/>
    <property type="project" value="InterPro"/>
</dbReference>
<keyword evidence="2" id="KW-0806">Transcription termination</keyword>
<dbReference type="Gene3D" id="1.25.70.10">
    <property type="entry name" value="Transcription termination factor 3, mitochondrial"/>
    <property type="match status" value="1"/>
</dbReference>
<comment type="caution">
    <text evidence="4">The sequence shown here is derived from an EMBL/GenBank/DDBJ whole genome shotgun (WGS) entry which is preliminary data.</text>
</comment>
<reference evidence="4 5" key="1">
    <citation type="submission" date="2020-10" db="EMBL/GenBank/DDBJ databases">
        <title>The Coptis chinensis genome and diversification of protoberbering-type alkaloids.</title>
        <authorList>
            <person name="Wang B."/>
            <person name="Shu S."/>
            <person name="Song C."/>
            <person name="Liu Y."/>
        </authorList>
    </citation>
    <scope>NUCLEOTIDE SEQUENCE [LARGE SCALE GENOMIC DNA]</scope>
    <source>
        <strain evidence="4">HL-2020</strain>
        <tissue evidence="4">Leaf</tissue>
    </source>
</reference>
<dbReference type="OrthoDB" id="637682at2759"/>
<accession>A0A835LZI2</accession>
<evidence type="ECO:0000256" key="3">
    <source>
        <dbReference type="ARBA" id="ARBA00022946"/>
    </source>
</evidence>
<evidence type="ECO:0000313" key="4">
    <source>
        <dbReference type="EMBL" id="KAF9610747.1"/>
    </source>
</evidence>
<keyword evidence="3" id="KW-0809">Transit peptide</keyword>
<protein>
    <submittedName>
        <fullName evidence="4">Uncharacterized protein</fullName>
    </submittedName>
</protein>
<dbReference type="PANTHER" id="PTHR13068">
    <property type="entry name" value="CGI-12 PROTEIN-RELATED"/>
    <property type="match status" value="1"/>
</dbReference>
<gene>
    <name evidence="4" type="ORF">IFM89_024603</name>
</gene>
<keyword evidence="2" id="KW-0804">Transcription</keyword>
<evidence type="ECO:0000313" key="5">
    <source>
        <dbReference type="Proteomes" id="UP000631114"/>
    </source>
</evidence>
<proteinExistence type="inferred from homology"/>
<dbReference type="Proteomes" id="UP000631114">
    <property type="component" value="Unassembled WGS sequence"/>
</dbReference>
<dbReference type="InterPro" id="IPR038538">
    <property type="entry name" value="MTERF_sf"/>
</dbReference>
<evidence type="ECO:0000256" key="2">
    <source>
        <dbReference type="ARBA" id="ARBA00022472"/>
    </source>
</evidence>
<dbReference type="AlphaFoldDB" id="A0A835LZI2"/>
<dbReference type="InterPro" id="IPR003690">
    <property type="entry name" value="MTERF"/>
</dbReference>
<keyword evidence="5" id="KW-1185">Reference proteome</keyword>
<dbReference type="GO" id="GO:0006353">
    <property type="term" value="P:DNA-templated transcription termination"/>
    <property type="evidence" value="ECO:0007669"/>
    <property type="project" value="UniProtKB-KW"/>
</dbReference>
<dbReference type="PANTHER" id="PTHR13068:SF173">
    <property type="entry name" value="EMB|CAB62602.1"/>
    <property type="match status" value="1"/>
</dbReference>
<organism evidence="4 5">
    <name type="scientific">Coptis chinensis</name>
    <dbReference type="NCBI Taxonomy" id="261450"/>
    <lineage>
        <taxon>Eukaryota</taxon>
        <taxon>Viridiplantae</taxon>
        <taxon>Streptophyta</taxon>
        <taxon>Embryophyta</taxon>
        <taxon>Tracheophyta</taxon>
        <taxon>Spermatophyta</taxon>
        <taxon>Magnoliopsida</taxon>
        <taxon>Ranunculales</taxon>
        <taxon>Ranunculaceae</taxon>
        <taxon>Coptidoideae</taxon>
        <taxon>Coptis</taxon>
    </lineage>
</organism>
<dbReference type="EMBL" id="JADFTS010000004">
    <property type="protein sequence ID" value="KAF9610747.1"/>
    <property type="molecule type" value="Genomic_DNA"/>
</dbReference>
<keyword evidence="2" id="KW-0805">Transcription regulation</keyword>